<dbReference type="PRINTS" id="PR00032">
    <property type="entry name" value="HTHARAC"/>
</dbReference>
<evidence type="ECO:0000313" key="7">
    <source>
        <dbReference type="Proteomes" id="UP000286976"/>
    </source>
</evidence>
<dbReference type="InterPro" id="IPR037923">
    <property type="entry name" value="HTH-like"/>
</dbReference>
<dbReference type="InterPro" id="IPR018062">
    <property type="entry name" value="HTH_AraC-typ_CS"/>
</dbReference>
<sequence>MSKPSNWPLPEGSTRLIMPQPLLEQLQQNPLTRGLYPISYGHYLNAYGHRVRRRVHTDYLMIFCHAGRGRYRAGKHKGHLLPGQVLFLKKGVAHIYQADSQQPWSIYWAHFAGDQVESFMDYLGISATSSEPAHPHGNPVLTLQNWRALLSDVTQLLNLQHERLNFDKGVLAAALLRKLLSELPLMARPKQADRKEFNLSSLQRFMRDNSHKSLELNELAEFTGLSRYHFSKKFRQTTGDSPVNYFTRMKMEQAAQMLREGEQTIRQISQTLGYDDPYYFSRLFKKHQGLAPSFYRQHAG</sequence>
<dbReference type="SMART" id="SM00342">
    <property type="entry name" value="HTH_ARAC"/>
    <property type="match status" value="1"/>
</dbReference>
<dbReference type="PANTHER" id="PTHR46796:SF7">
    <property type="entry name" value="ARAC FAMILY TRANSCRIPTIONAL REGULATOR"/>
    <property type="match status" value="1"/>
</dbReference>
<dbReference type="PANTHER" id="PTHR46796">
    <property type="entry name" value="HTH-TYPE TRANSCRIPTIONAL ACTIVATOR RHAS-RELATED"/>
    <property type="match status" value="1"/>
</dbReference>
<organism evidence="6 7">
    <name type="scientific">Aliidiomarina taiwanensis</name>
    <dbReference type="NCBI Taxonomy" id="946228"/>
    <lineage>
        <taxon>Bacteria</taxon>
        <taxon>Pseudomonadati</taxon>
        <taxon>Pseudomonadota</taxon>
        <taxon>Gammaproteobacteria</taxon>
        <taxon>Alteromonadales</taxon>
        <taxon>Idiomarinaceae</taxon>
        <taxon>Aliidiomarina</taxon>
    </lineage>
</organism>
<evidence type="ECO:0000259" key="5">
    <source>
        <dbReference type="PROSITE" id="PS01124"/>
    </source>
</evidence>
<dbReference type="Proteomes" id="UP000286976">
    <property type="component" value="Unassembled WGS sequence"/>
</dbReference>
<dbReference type="GO" id="GO:0003700">
    <property type="term" value="F:DNA-binding transcription factor activity"/>
    <property type="evidence" value="ECO:0007669"/>
    <property type="project" value="InterPro"/>
</dbReference>
<dbReference type="InterPro" id="IPR009057">
    <property type="entry name" value="Homeodomain-like_sf"/>
</dbReference>
<feature type="domain" description="HTH araC/xylS-type" evidence="5">
    <location>
        <begin position="200"/>
        <end position="298"/>
    </location>
</feature>
<dbReference type="PROSITE" id="PS00041">
    <property type="entry name" value="HTH_ARAC_FAMILY_1"/>
    <property type="match status" value="1"/>
</dbReference>
<dbReference type="InterPro" id="IPR050204">
    <property type="entry name" value="AraC_XylS_family_regulators"/>
</dbReference>
<keyword evidence="4" id="KW-0804">Transcription</keyword>
<evidence type="ECO:0000313" key="6">
    <source>
        <dbReference type="EMBL" id="RUO44467.1"/>
    </source>
</evidence>
<name>A0A432XAQ5_9GAMM</name>
<evidence type="ECO:0000256" key="2">
    <source>
        <dbReference type="ARBA" id="ARBA00023125"/>
    </source>
</evidence>
<dbReference type="OrthoDB" id="9803764at2"/>
<proteinExistence type="predicted"/>
<dbReference type="AlphaFoldDB" id="A0A432XAQ5"/>
<dbReference type="InterPro" id="IPR020449">
    <property type="entry name" value="Tscrpt_reg_AraC-type_HTH"/>
</dbReference>
<protein>
    <submittedName>
        <fullName evidence="6">AraC family transcriptional regulator</fullName>
    </submittedName>
</protein>
<dbReference type="CDD" id="cd06986">
    <property type="entry name" value="cupin_MmsR-like_N"/>
    <property type="match status" value="1"/>
</dbReference>
<reference evidence="6 7" key="1">
    <citation type="journal article" date="2011" name="Front. Microbiol.">
        <title>Genomic signatures of strain selection and enhancement in Bacillus atrophaeus var. globigii, a historical biowarfare simulant.</title>
        <authorList>
            <person name="Gibbons H.S."/>
            <person name="Broomall S.M."/>
            <person name="McNew L.A."/>
            <person name="Daligault H."/>
            <person name="Chapman C."/>
            <person name="Bruce D."/>
            <person name="Karavis M."/>
            <person name="Krepps M."/>
            <person name="McGregor P.A."/>
            <person name="Hong C."/>
            <person name="Park K.H."/>
            <person name="Akmal A."/>
            <person name="Feldman A."/>
            <person name="Lin J.S."/>
            <person name="Chang W.E."/>
            <person name="Higgs B.W."/>
            <person name="Demirev P."/>
            <person name="Lindquist J."/>
            <person name="Liem A."/>
            <person name="Fochler E."/>
            <person name="Read T.D."/>
            <person name="Tapia R."/>
            <person name="Johnson S."/>
            <person name="Bishop-Lilly K.A."/>
            <person name="Detter C."/>
            <person name="Han C."/>
            <person name="Sozhamannan S."/>
            <person name="Rosenzweig C.N."/>
            <person name="Skowronski E.W."/>
        </authorList>
    </citation>
    <scope>NUCLEOTIDE SEQUENCE [LARGE SCALE GENOMIC DNA]</scope>
    <source>
        <strain evidence="6 7">AIT1</strain>
    </source>
</reference>
<accession>A0A432XAQ5</accession>
<comment type="caution">
    <text evidence="6">The sequence shown here is derived from an EMBL/GenBank/DDBJ whole genome shotgun (WGS) entry which is preliminary data.</text>
</comment>
<keyword evidence="7" id="KW-1185">Reference proteome</keyword>
<evidence type="ECO:0000256" key="3">
    <source>
        <dbReference type="ARBA" id="ARBA00023159"/>
    </source>
</evidence>
<keyword evidence="2" id="KW-0238">DNA-binding</keyword>
<evidence type="ECO:0000256" key="1">
    <source>
        <dbReference type="ARBA" id="ARBA00023015"/>
    </source>
</evidence>
<dbReference type="Gene3D" id="2.60.120.280">
    <property type="entry name" value="Regulatory protein AraC"/>
    <property type="match status" value="1"/>
</dbReference>
<keyword evidence="1" id="KW-0805">Transcription regulation</keyword>
<dbReference type="GO" id="GO:0043565">
    <property type="term" value="F:sequence-specific DNA binding"/>
    <property type="evidence" value="ECO:0007669"/>
    <property type="project" value="InterPro"/>
</dbReference>
<dbReference type="PROSITE" id="PS01124">
    <property type="entry name" value="HTH_ARAC_FAMILY_2"/>
    <property type="match status" value="1"/>
</dbReference>
<evidence type="ECO:0000256" key="4">
    <source>
        <dbReference type="ARBA" id="ARBA00023163"/>
    </source>
</evidence>
<gene>
    <name evidence="6" type="ORF">CWE15_04215</name>
</gene>
<dbReference type="SUPFAM" id="SSF51215">
    <property type="entry name" value="Regulatory protein AraC"/>
    <property type="match status" value="1"/>
</dbReference>
<dbReference type="EMBL" id="PIPQ01000001">
    <property type="protein sequence ID" value="RUO44467.1"/>
    <property type="molecule type" value="Genomic_DNA"/>
</dbReference>
<dbReference type="InterPro" id="IPR003313">
    <property type="entry name" value="AraC-bd"/>
</dbReference>
<keyword evidence="3" id="KW-0010">Activator</keyword>
<dbReference type="SUPFAM" id="SSF46689">
    <property type="entry name" value="Homeodomain-like"/>
    <property type="match status" value="2"/>
</dbReference>
<dbReference type="Pfam" id="PF02311">
    <property type="entry name" value="AraC_binding"/>
    <property type="match status" value="1"/>
</dbReference>
<dbReference type="InterPro" id="IPR018060">
    <property type="entry name" value="HTH_AraC"/>
</dbReference>
<dbReference type="Gene3D" id="1.10.10.60">
    <property type="entry name" value="Homeodomain-like"/>
    <property type="match status" value="2"/>
</dbReference>
<dbReference type="Pfam" id="PF12833">
    <property type="entry name" value="HTH_18"/>
    <property type="match status" value="1"/>
</dbReference>